<sequence length="116" mass="11837">MKFTAKTFTLLAIFCLIVIAVDAQTTGSGFGKIPSVPTSTSPTTSVLTSKIPTASVPISTNLPPTVVNCHQMCPFASSSSSPIPSPPKVSNPFLIGLGTGIGVLAAETAEKKADKC</sequence>
<accession>A0A397GVX7</accession>
<protein>
    <submittedName>
        <fullName evidence="2">Uncharacterized protein</fullName>
    </submittedName>
</protein>
<organism evidence="2 3">
    <name type="scientific">Diversispora epigaea</name>
    <dbReference type="NCBI Taxonomy" id="1348612"/>
    <lineage>
        <taxon>Eukaryota</taxon>
        <taxon>Fungi</taxon>
        <taxon>Fungi incertae sedis</taxon>
        <taxon>Mucoromycota</taxon>
        <taxon>Glomeromycotina</taxon>
        <taxon>Glomeromycetes</taxon>
        <taxon>Diversisporales</taxon>
        <taxon>Diversisporaceae</taxon>
        <taxon>Diversispora</taxon>
    </lineage>
</organism>
<keyword evidence="3" id="KW-1185">Reference proteome</keyword>
<evidence type="ECO:0000256" key="1">
    <source>
        <dbReference type="SAM" id="SignalP"/>
    </source>
</evidence>
<name>A0A397GVX7_9GLOM</name>
<feature type="signal peptide" evidence="1">
    <location>
        <begin position="1"/>
        <end position="23"/>
    </location>
</feature>
<gene>
    <name evidence="2" type="ORF">Glove_421g76</name>
</gene>
<dbReference type="Proteomes" id="UP000266861">
    <property type="component" value="Unassembled WGS sequence"/>
</dbReference>
<dbReference type="EMBL" id="PQFF01000373">
    <property type="protein sequence ID" value="RHZ54995.1"/>
    <property type="molecule type" value="Genomic_DNA"/>
</dbReference>
<evidence type="ECO:0000313" key="2">
    <source>
        <dbReference type="EMBL" id="RHZ54995.1"/>
    </source>
</evidence>
<dbReference type="AlphaFoldDB" id="A0A397GVX7"/>
<comment type="caution">
    <text evidence="2">The sequence shown here is derived from an EMBL/GenBank/DDBJ whole genome shotgun (WGS) entry which is preliminary data.</text>
</comment>
<keyword evidence="1" id="KW-0732">Signal</keyword>
<feature type="chain" id="PRO_5017322765" evidence="1">
    <location>
        <begin position="24"/>
        <end position="116"/>
    </location>
</feature>
<proteinExistence type="predicted"/>
<reference evidence="2 3" key="1">
    <citation type="submission" date="2018-08" db="EMBL/GenBank/DDBJ databases">
        <title>Genome and evolution of the arbuscular mycorrhizal fungus Diversispora epigaea (formerly Glomus versiforme) and its bacterial endosymbionts.</title>
        <authorList>
            <person name="Sun X."/>
            <person name="Fei Z."/>
            <person name="Harrison M."/>
        </authorList>
    </citation>
    <scope>NUCLEOTIDE SEQUENCE [LARGE SCALE GENOMIC DNA]</scope>
    <source>
        <strain evidence="2 3">IT104</strain>
    </source>
</reference>
<evidence type="ECO:0000313" key="3">
    <source>
        <dbReference type="Proteomes" id="UP000266861"/>
    </source>
</evidence>